<comment type="caution">
    <text evidence="1">The sequence shown here is derived from an EMBL/GenBank/DDBJ whole genome shotgun (WGS) entry which is preliminary data.</text>
</comment>
<organism evidence="1 2">
    <name type="scientific">Ruegeria sediminis</name>
    <dbReference type="NCBI Taxonomy" id="2583820"/>
    <lineage>
        <taxon>Bacteria</taxon>
        <taxon>Pseudomonadati</taxon>
        <taxon>Pseudomonadota</taxon>
        <taxon>Alphaproteobacteria</taxon>
        <taxon>Rhodobacterales</taxon>
        <taxon>Roseobacteraceae</taxon>
        <taxon>Ruegeria</taxon>
    </lineage>
</organism>
<dbReference type="SUPFAM" id="SSF55961">
    <property type="entry name" value="Bet v1-like"/>
    <property type="match status" value="1"/>
</dbReference>
<evidence type="ECO:0000313" key="2">
    <source>
        <dbReference type="Proteomes" id="UP001193035"/>
    </source>
</evidence>
<keyword evidence="2" id="KW-1185">Reference proteome</keyword>
<evidence type="ECO:0000313" key="1">
    <source>
        <dbReference type="EMBL" id="TMV06789.1"/>
    </source>
</evidence>
<name>A0ABY2WVL1_9RHOB</name>
<sequence length="155" mass="17599">MQLSGKQDIEVPIDAVFGMLSEYDRFERFAIRRGVEVRRTGPVAPVSEGLIWDTVFVVRGKPRPVQVVLRQFEPPHMMRFEATGKGVNGETIVELLALSPRRTRLIVEMSLSARTLPARLLLQSLKLGKARLRRQFHNKLEKFSGTLEARYAGLV</sequence>
<dbReference type="EMBL" id="VCPD01000004">
    <property type="protein sequence ID" value="TMV06789.1"/>
    <property type="molecule type" value="Genomic_DNA"/>
</dbReference>
<protein>
    <submittedName>
        <fullName evidence="1">SRPBCC family protein</fullName>
    </submittedName>
</protein>
<dbReference type="InterPro" id="IPR023393">
    <property type="entry name" value="START-like_dom_sf"/>
</dbReference>
<accession>A0ABY2WVL1</accession>
<dbReference type="Gene3D" id="3.30.530.20">
    <property type="match status" value="1"/>
</dbReference>
<proteinExistence type="predicted"/>
<dbReference type="RefSeq" id="WP_138842420.1">
    <property type="nucleotide sequence ID" value="NZ_VCPD01000004.1"/>
</dbReference>
<gene>
    <name evidence="1" type="ORF">FGK63_11730</name>
</gene>
<dbReference type="CDD" id="cd07812">
    <property type="entry name" value="SRPBCC"/>
    <property type="match status" value="1"/>
</dbReference>
<reference evidence="1 2" key="1">
    <citation type="submission" date="2019-05" db="EMBL/GenBank/DDBJ databases">
        <title>Ruegeria sp. nov., isolated from tidal flat.</title>
        <authorList>
            <person name="Kim W."/>
        </authorList>
    </citation>
    <scope>NUCLEOTIDE SEQUENCE [LARGE SCALE GENOMIC DNA]</scope>
    <source>
        <strain evidence="1 2">CAU 1488</strain>
    </source>
</reference>
<dbReference type="Proteomes" id="UP001193035">
    <property type="component" value="Unassembled WGS sequence"/>
</dbReference>